<feature type="region of interest" description="Disordered" evidence="1">
    <location>
        <begin position="1"/>
        <end position="50"/>
    </location>
</feature>
<feature type="compositionally biased region" description="Low complexity" evidence="1">
    <location>
        <begin position="1"/>
        <end position="25"/>
    </location>
</feature>
<dbReference type="EMBL" id="CAKOGP040000002">
    <property type="protein sequence ID" value="CAJ1919798.1"/>
    <property type="molecule type" value="Genomic_DNA"/>
</dbReference>
<evidence type="ECO:0000256" key="1">
    <source>
        <dbReference type="SAM" id="MobiDB-lite"/>
    </source>
</evidence>
<dbReference type="AlphaFoldDB" id="A0AAD2CC37"/>
<reference evidence="2" key="1">
    <citation type="submission" date="2023-08" db="EMBL/GenBank/DDBJ databases">
        <authorList>
            <person name="Audoor S."/>
            <person name="Bilcke G."/>
        </authorList>
    </citation>
    <scope>NUCLEOTIDE SEQUENCE</scope>
</reference>
<feature type="compositionally biased region" description="Polar residues" evidence="1">
    <location>
        <begin position="146"/>
        <end position="159"/>
    </location>
</feature>
<feature type="compositionally biased region" description="Basic and acidic residues" evidence="1">
    <location>
        <begin position="113"/>
        <end position="126"/>
    </location>
</feature>
<sequence>MFRSRTPPSSSRSRSSRSTRSARGSTKSRRAGSRGGFADRIRRAAESGPTRKWVKVMRSPAPRIRFQVTKWIPINELTEEERIEYDREQAAIQEEKQKQQMQLQQEQQQQPQGDEHQDQKENEVKEVASTPESCKNGAPSFEARNVDSSVTNPQLSEEQTSAEKGEFPHSSTAPADEPPTKRTKFDEQVQVEEFPLF</sequence>
<proteinExistence type="predicted"/>
<dbReference type="Proteomes" id="UP001295423">
    <property type="component" value="Unassembled WGS sequence"/>
</dbReference>
<gene>
    <name evidence="2" type="ORF">CYCCA115_LOCUS861</name>
</gene>
<evidence type="ECO:0000313" key="3">
    <source>
        <dbReference type="Proteomes" id="UP001295423"/>
    </source>
</evidence>
<protein>
    <submittedName>
        <fullName evidence="2">Uncharacterized protein</fullName>
    </submittedName>
</protein>
<keyword evidence="3" id="KW-1185">Reference proteome</keyword>
<accession>A0AAD2CC37</accession>
<feature type="compositionally biased region" description="Basic and acidic residues" evidence="1">
    <location>
        <begin position="178"/>
        <end position="187"/>
    </location>
</feature>
<feature type="compositionally biased region" description="Low complexity" evidence="1">
    <location>
        <begin position="99"/>
        <end position="112"/>
    </location>
</feature>
<name>A0AAD2CC37_9STRA</name>
<comment type="caution">
    <text evidence="2">The sequence shown here is derived from an EMBL/GenBank/DDBJ whole genome shotgun (WGS) entry which is preliminary data.</text>
</comment>
<feature type="compositionally biased region" description="Basic and acidic residues" evidence="1">
    <location>
        <begin position="88"/>
        <end position="98"/>
    </location>
</feature>
<organism evidence="2 3">
    <name type="scientific">Cylindrotheca closterium</name>
    <dbReference type="NCBI Taxonomy" id="2856"/>
    <lineage>
        <taxon>Eukaryota</taxon>
        <taxon>Sar</taxon>
        <taxon>Stramenopiles</taxon>
        <taxon>Ochrophyta</taxon>
        <taxon>Bacillariophyta</taxon>
        <taxon>Bacillariophyceae</taxon>
        <taxon>Bacillariophycidae</taxon>
        <taxon>Bacillariales</taxon>
        <taxon>Bacillariaceae</taxon>
        <taxon>Cylindrotheca</taxon>
    </lineage>
</organism>
<feature type="region of interest" description="Disordered" evidence="1">
    <location>
        <begin position="88"/>
        <end position="197"/>
    </location>
</feature>
<evidence type="ECO:0000313" key="2">
    <source>
        <dbReference type="EMBL" id="CAJ1919798.1"/>
    </source>
</evidence>